<keyword evidence="2" id="KW-1185">Reference proteome</keyword>
<dbReference type="Proteomes" id="UP000308197">
    <property type="component" value="Unassembled WGS sequence"/>
</dbReference>
<evidence type="ECO:0000313" key="1">
    <source>
        <dbReference type="EMBL" id="TFK93293.1"/>
    </source>
</evidence>
<evidence type="ECO:0000313" key="2">
    <source>
        <dbReference type="Proteomes" id="UP000308197"/>
    </source>
</evidence>
<organism evidence="1 2">
    <name type="scientific">Polyporus arcularius HHB13444</name>
    <dbReference type="NCBI Taxonomy" id="1314778"/>
    <lineage>
        <taxon>Eukaryota</taxon>
        <taxon>Fungi</taxon>
        <taxon>Dikarya</taxon>
        <taxon>Basidiomycota</taxon>
        <taxon>Agaricomycotina</taxon>
        <taxon>Agaricomycetes</taxon>
        <taxon>Polyporales</taxon>
        <taxon>Polyporaceae</taxon>
        <taxon>Polyporus</taxon>
    </lineage>
</organism>
<accession>A0A5C3Q4A9</accession>
<proteinExistence type="predicted"/>
<dbReference type="InParanoid" id="A0A5C3Q4A9"/>
<dbReference type="EMBL" id="ML210984">
    <property type="protein sequence ID" value="TFK93293.1"/>
    <property type="molecule type" value="Genomic_DNA"/>
</dbReference>
<name>A0A5C3Q4A9_9APHY</name>
<dbReference type="SUPFAM" id="SSF52047">
    <property type="entry name" value="RNI-like"/>
    <property type="match status" value="1"/>
</dbReference>
<sequence length="337" mass="37849">MRLILSHNIHSLVIDAGASSELPTQLATASALLCSCALVCHGWLPMARFNFYKHIVLYRCKSYILLSRGFSHSHNLACLVRMVQFDLNGLRLYPSDASLIPFAPHAISRLSSLKMVTFFCPSAATCIFLPWASTFGICQTLATLRLREIVFDYFEYMVELVWSLPGIKTLEINECSWVERTRHPLDPMNQYPGRCAHLTELKLVEAIDVATVLGVFASPVIKNLLTLSPFNVNIQARPGDYAALATYVKLTELDLILDTTDLAWVAEALSHVRRGGLQVLSVTHWYASHQDRHATLQNGIDIRLDDLLSTSHHSALRRLAVCFLCESTRNDVDEYET</sequence>
<dbReference type="AlphaFoldDB" id="A0A5C3Q4A9"/>
<reference evidence="1 2" key="1">
    <citation type="journal article" date="2019" name="Nat. Ecol. Evol.">
        <title>Megaphylogeny resolves global patterns of mushroom evolution.</title>
        <authorList>
            <person name="Varga T."/>
            <person name="Krizsan K."/>
            <person name="Foldi C."/>
            <person name="Dima B."/>
            <person name="Sanchez-Garcia M."/>
            <person name="Sanchez-Ramirez S."/>
            <person name="Szollosi G.J."/>
            <person name="Szarkandi J.G."/>
            <person name="Papp V."/>
            <person name="Albert L."/>
            <person name="Andreopoulos W."/>
            <person name="Angelini C."/>
            <person name="Antonin V."/>
            <person name="Barry K.W."/>
            <person name="Bougher N.L."/>
            <person name="Buchanan P."/>
            <person name="Buyck B."/>
            <person name="Bense V."/>
            <person name="Catcheside P."/>
            <person name="Chovatia M."/>
            <person name="Cooper J."/>
            <person name="Damon W."/>
            <person name="Desjardin D."/>
            <person name="Finy P."/>
            <person name="Geml J."/>
            <person name="Haridas S."/>
            <person name="Hughes K."/>
            <person name="Justo A."/>
            <person name="Karasinski D."/>
            <person name="Kautmanova I."/>
            <person name="Kiss B."/>
            <person name="Kocsube S."/>
            <person name="Kotiranta H."/>
            <person name="LaButti K.M."/>
            <person name="Lechner B.E."/>
            <person name="Liimatainen K."/>
            <person name="Lipzen A."/>
            <person name="Lukacs Z."/>
            <person name="Mihaltcheva S."/>
            <person name="Morgado L.N."/>
            <person name="Niskanen T."/>
            <person name="Noordeloos M.E."/>
            <person name="Ohm R.A."/>
            <person name="Ortiz-Santana B."/>
            <person name="Ovrebo C."/>
            <person name="Racz N."/>
            <person name="Riley R."/>
            <person name="Savchenko A."/>
            <person name="Shiryaev A."/>
            <person name="Soop K."/>
            <person name="Spirin V."/>
            <person name="Szebenyi C."/>
            <person name="Tomsovsky M."/>
            <person name="Tulloss R.E."/>
            <person name="Uehling J."/>
            <person name="Grigoriev I.V."/>
            <person name="Vagvolgyi C."/>
            <person name="Papp T."/>
            <person name="Martin F.M."/>
            <person name="Miettinen O."/>
            <person name="Hibbett D.S."/>
            <person name="Nagy L.G."/>
        </authorList>
    </citation>
    <scope>NUCLEOTIDE SEQUENCE [LARGE SCALE GENOMIC DNA]</scope>
    <source>
        <strain evidence="1 2">HHB13444</strain>
    </source>
</reference>
<evidence type="ECO:0008006" key="3">
    <source>
        <dbReference type="Google" id="ProtNLM"/>
    </source>
</evidence>
<protein>
    <recommendedName>
        <fullName evidence="3">F-box domain-containing protein</fullName>
    </recommendedName>
</protein>
<gene>
    <name evidence="1" type="ORF">K466DRAFT_618531</name>
</gene>